<dbReference type="Gene3D" id="3.40.50.880">
    <property type="match status" value="1"/>
</dbReference>
<keyword evidence="7 10" id="KW-0456">Lyase</keyword>
<feature type="domain" description="Glutamine amidotransferase" evidence="12">
    <location>
        <begin position="7"/>
        <end position="211"/>
    </location>
</feature>
<reference evidence="13 14" key="1">
    <citation type="submission" date="2010-08" db="EMBL/GenBank/DDBJ databases">
        <title>The draft genome of Desulfovibrio fructosovorans JJ.</title>
        <authorList>
            <consortium name="US DOE Joint Genome Institute (JGI-PGF)"/>
            <person name="Lucas S."/>
            <person name="Copeland A."/>
            <person name="Lapidus A."/>
            <person name="Cheng J.-F."/>
            <person name="Bruce D."/>
            <person name="Goodwin L."/>
            <person name="Pitluck S."/>
            <person name="Land M.L."/>
            <person name="Hauser L."/>
            <person name="Chang Y.-J."/>
            <person name="Jeffries C."/>
            <person name="Wall J.D."/>
            <person name="Stahl D.A."/>
            <person name="Arkin A.P."/>
            <person name="Dehal P."/>
            <person name="Stolyar S.M."/>
            <person name="Hazen T.C."/>
            <person name="Woyke T.J."/>
        </authorList>
    </citation>
    <scope>NUCLEOTIDE SEQUENCE [LARGE SCALE GENOMIC DNA]</scope>
    <source>
        <strain evidence="13 14">JJ</strain>
    </source>
</reference>
<evidence type="ECO:0000313" key="14">
    <source>
        <dbReference type="Proteomes" id="UP000006250"/>
    </source>
</evidence>
<evidence type="ECO:0000259" key="12">
    <source>
        <dbReference type="Pfam" id="PF00117"/>
    </source>
</evidence>
<dbReference type="CDD" id="cd01748">
    <property type="entry name" value="GATase1_IGP_Synthase"/>
    <property type="match status" value="1"/>
</dbReference>
<dbReference type="OrthoDB" id="9807749at2"/>
<dbReference type="Proteomes" id="UP000006250">
    <property type="component" value="Unassembled WGS sequence"/>
</dbReference>
<feature type="active site" evidence="10 11">
    <location>
        <position position="196"/>
    </location>
</feature>
<keyword evidence="4 10" id="KW-0378">Hydrolase</keyword>
<evidence type="ECO:0000256" key="7">
    <source>
        <dbReference type="ARBA" id="ARBA00023239"/>
    </source>
</evidence>
<keyword evidence="5 10" id="KW-0315">Glutamine amidotransferase</keyword>
<dbReference type="EC" id="3.5.1.2" evidence="10"/>
<proteinExistence type="inferred from homology"/>
<dbReference type="InterPro" id="IPR029062">
    <property type="entry name" value="Class_I_gatase-like"/>
</dbReference>
<evidence type="ECO:0000256" key="5">
    <source>
        <dbReference type="ARBA" id="ARBA00022962"/>
    </source>
</evidence>
<dbReference type="Pfam" id="PF00117">
    <property type="entry name" value="GATase"/>
    <property type="match status" value="1"/>
</dbReference>
<evidence type="ECO:0000256" key="9">
    <source>
        <dbReference type="ARBA" id="ARBA00049534"/>
    </source>
</evidence>
<comment type="caution">
    <text evidence="13">The sequence shown here is derived from an EMBL/GenBank/DDBJ whole genome shotgun (WGS) entry which is preliminary data.</text>
</comment>
<protein>
    <recommendedName>
        <fullName evidence="10">Imidazole glycerol phosphate synthase subunit HisH</fullName>
        <ecNumber evidence="10">4.3.2.10</ecNumber>
    </recommendedName>
    <alternativeName>
        <fullName evidence="10">IGP synthase glutaminase subunit</fullName>
        <ecNumber evidence="10">3.5.1.2</ecNumber>
    </alternativeName>
    <alternativeName>
        <fullName evidence="10">IGP synthase subunit HisH</fullName>
    </alternativeName>
    <alternativeName>
        <fullName evidence="10">ImGP synthase subunit HisH</fullName>
        <shortName evidence="10">IGPS subunit HisH</shortName>
    </alternativeName>
</protein>
<evidence type="ECO:0000256" key="8">
    <source>
        <dbReference type="ARBA" id="ARBA00047838"/>
    </source>
</evidence>
<sequence length="214" mass="22997">MAKQVTVVDYGIGNIFSVTHAFRHCGAEVLLADKPSDIMNASCLVLPGVGAFSKGMDGLRQRGLVEPLQQYAESGRLMLGICLGMQMLLSESSEFGTHAGLNIIEGKILPIQPQSRCGEALKVPHIGWGELAQPSGGPSWDATIMKDLKEGDSCYFVHSFMAVPDNPAHRLADTEYGAIQICAVVAKDNIYGCQFHPEKSGSVGMKIIRSFLGD</sequence>
<comment type="catalytic activity">
    <reaction evidence="9 10">
        <text>L-glutamine + H2O = L-glutamate + NH4(+)</text>
        <dbReference type="Rhea" id="RHEA:15889"/>
        <dbReference type="ChEBI" id="CHEBI:15377"/>
        <dbReference type="ChEBI" id="CHEBI:28938"/>
        <dbReference type="ChEBI" id="CHEBI:29985"/>
        <dbReference type="ChEBI" id="CHEBI:58359"/>
        <dbReference type="EC" id="3.5.1.2"/>
    </reaction>
</comment>
<dbReference type="GO" id="GO:0005737">
    <property type="term" value="C:cytoplasm"/>
    <property type="evidence" value="ECO:0007669"/>
    <property type="project" value="UniProtKB-SubCell"/>
</dbReference>
<dbReference type="InterPro" id="IPR010139">
    <property type="entry name" value="Imidazole-glycPsynth_HisH"/>
</dbReference>
<evidence type="ECO:0000256" key="3">
    <source>
        <dbReference type="ARBA" id="ARBA00022605"/>
    </source>
</evidence>
<dbReference type="RefSeq" id="WP_005994181.1">
    <property type="nucleotide sequence ID" value="NZ_AECZ01000015.1"/>
</dbReference>
<dbReference type="GO" id="GO:0016829">
    <property type="term" value="F:lyase activity"/>
    <property type="evidence" value="ECO:0007669"/>
    <property type="project" value="UniProtKB-KW"/>
</dbReference>
<dbReference type="STRING" id="596151.DesfrDRAFT_2404"/>
<evidence type="ECO:0000256" key="1">
    <source>
        <dbReference type="ARBA" id="ARBA00005091"/>
    </source>
</evidence>
<dbReference type="InterPro" id="IPR017926">
    <property type="entry name" value="GATASE"/>
</dbReference>
<evidence type="ECO:0000256" key="11">
    <source>
        <dbReference type="PIRSR" id="PIRSR000495-1"/>
    </source>
</evidence>
<keyword evidence="13" id="KW-0808">Transferase</keyword>
<keyword evidence="10" id="KW-0963">Cytoplasm</keyword>
<comment type="function">
    <text evidence="10">IGPS catalyzes the conversion of PRFAR and glutamine to IGP, AICAR and glutamate. The HisH subunit catalyzes the hydrolysis of glutamine to glutamate and ammonia as part of the synthesis of IGP and AICAR. The resulting ammonia molecule is channeled to the active site of HisF.</text>
</comment>
<dbReference type="GO" id="GO:0004359">
    <property type="term" value="F:glutaminase activity"/>
    <property type="evidence" value="ECO:0007669"/>
    <property type="project" value="UniProtKB-EC"/>
</dbReference>
<gene>
    <name evidence="10" type="primary">hisH</name>
    <name evidence="13" type="ORF">DesfrDRAFT_2404</name>
</gene>
<evidence type="ECO:0000256" key="2">
    <source>
        <dbReference type="ARBA" id="ARBA00011152"/>
    </source>
</evidence>
<dbReference type="PANTHER" id="PTHR42701">
    <property type="entry name" value="IMIDAZOLE GLYCEROL PHOSPHATE SYNTHASE SUBUNIT HISH"/>
    <property type="match status" value="1"/>
</dbReference>
<dbReference type="AlphaFoldDB" id="E1JXQ5"/>
<feature type="active site" evidence="10 11">
    <location>
        <position position="198"/>
    </location>
</feature>
<evidence type="ECO:0000313" key="13">
    <source>
        <dbReference type="EMBL" id="EFL50828.1"/>
    </source>
</evidence>
<dbReference type="NCBIfam" id="TIGR01855">
    <property type="entry name" value="IMP_synth_hisH"/>
    <property type="match status" value="1"/>
</dbReference>
<comment type="catalytic activity">
    <reaction evidence="8 10">
        <text>5-[(5-phospho-1-deoxy-D-ribulos-1-ylimino)methylamino]-1-(5-phospho-beta-D-ribosyl)imidazole-4-carboxamide + L-glutamine = D-erythro-1-(imidazol-4-yl)glycerol 3-phosphate + 5-amino-1-(5-phospho-beta-D-ribosyl)imidazole-4-carboxamide + L-glutamate + H(+)</text>
        <dbReference type="Rhea" id="RHEA:24793"/>
        <dbReference type="ChEBI" id="CHEBI:15378"/>
        <dbReference type="ChEBI" id="CHEBI:29985"/>
        <dbReference type="ChEBI" id="CHEBI:58278"/>
        <dbReference type="ChEBI" id="CHEBI:58359"/>
        <dbReference type="ChEBI" id="CHEBI:58475"/>
        <dbReference type="ChEBI" id="CHEBI:58525"/>
        <dbReference type="EC" id="4.3.2.10"/>
    </reaction>
</comment>
<evidence type="ECO:0000256" key="10">
    <source>
        <dbReference type="HAMAP-Rule" id="MF_00278"/>
    </source>
</evidence>
<dbReference type="eggNOG" id="COG0118">
    <property type="taxonomic scope" value="Bacteria"/>
</dbReference>
<dbReference type="UniPathway" id="UPA00031">
    <property type="reaction ID" value="UER00010"/>
</dbReference>
<dbReference type="PANTHER" id="PTHR42701:SF1">
    <property type="entry name" value="IMIDAZOLE GLYCEROL PHOSPHATE SYNTHASE SUBUNIT HISH"/>
    <property type="match status" value="1"/>
</dbReference>
<dbReference type="PROSITE" id="PS51273">
    <property type="entry name" value="GATASE_TYPE_1"/>
    <property type="match status" value="1"/>
</dbReference>
<dbReference type="GO" id="GO:0000107">
    <property type="term" value="F:imidazoleglycerol-phosphate synthase activity"/>
    <property type="evidence" value="ECO:0007669"/>
    <property type="project" value="UniProtKB-UniRule"/>
</dbReference>
<dbReference type="HAMAP" id="MF_00278">
    <property type="entry name" value="HisH"/>
    <property type="match status" value="1"/>
</dbReference>
<comment type="pathway">
    <text evidence="1 10">Amino-acid biosynthesis; L-histidine biosynthesis; L-histidine from 5-phospho-alpha-D-ribose 1-diphosphate: step 5/9.</text>
</comment>
<dbReference type="PIRSF" id="PIRSF000495">
    <property type="entry name" value="Amidotransf_hisH"/>
    <property type="match status" value="1"/>
</dbReference>
<comment type="subunit">
    <text evidence="2 10">Heterodimer of HisH and HisF.</text>
</comment>
<feature type="active site" description="Nucleophile" evidence="10 11">
    <location>
        <position position="82"/>
    </location>
</feature>
<comment type="subcellular location">
    <subcellularLocation>
        <location evidence="10">Cytoplasm</location>
    </subcellularLocation>
</comment>
<dbReference type="SUPFAM" id="SSF52317">
    <property type="entry name" value="Class I glutamine amidotransferase-like"/>
    <property type="match status" value="1"/>
</dbReference>
<organism evidence="13 14">
    <name type="scientific">Solidesulfovibrio fructosivorans JJ]</name>
    <dbReference type="NCBI Taxonomy" id="596151"/>
    <lineage>
        <taxon>Bacteria</taxon>
        <taxon>Pseudomonadati</taxon>
        <taxon>Thermodesulfobacteriota</taxon>
        <taxon>Desulfovibrionia</taxon>
        <taxon>Desulfovibrionales</taxon>
        <taxon>Desulfovibrionaceae</taxon>
        <taxon>Solidesulfovibrio</taxon>
    </lineage>
</organism>
<accession>E1JXQ5</accession>
<keyword evidence="6 10" id="KW-0368">Histidine biosynthesis</keyword>
<dbReference type="GO" id="GO:0000105">
    <property type="term" value="P:L-histidine biosynthetic process"/>
    <property type="evidence" value="ECO:0007669"/>
    <property type="project" value="UniProtKB-UniRule"/>
</dbReference>
<dbReference type="EC" id="4.3.2.10" evidence="10"/>
<dbReference type="EMBL" id="AECZ01000015">
    <property type="protein sequence ID" value="EFL50828.1"/>
    <property type="molecule type" value="Genomic_DNA"/>
</dbReference>
<evidence type="ECO:0000256" key="4">
    <source>
        <dbReference type="ARBA" id="ARBA00022801"/>
    </source>
</evidence>
<evidence type="ECO:0000256" key="6">
    <source>
        <dbReference type="ARBA" id="ARBA00023102"/>
    </source>
</evidence>
<keyword evidence="3 10" id="KW-0028">Amino-acid biosynthesis</keyword>
<name>E1JXQ5_SOLFR</name>
<keyword evidence="14" id="KW-1185">Reference proteome</keyword>